<sequence length="125" mass="14432">MALLSAMTILKGTSVKSSRSFFNRPYKLNLASFPGGRQRLPRLAYGHKCDLVFRQYDNVHNLPLERGGSEVKPRIEKYYGTNFLLERFIKLPRMLKDMRDVLLKEIEYDNRSTAIRTVGVLHSGL</sequence>
<keyword evidence="2" id="KW-1185">Reference proteome</keyword>
<reference evidence="1 2" key="1">
    <citation type="submission" date="2024-04" db="EMBL/GenBank/DDBJ databases">
        <title>genome sequences of Mucor flavus KT1a and Helicostylum pulchrum KT1b strains isolation_sourced from the surface of a dry-aged beef.</title>
        <authorList>
            <person name="Toyotome T."/>
            <person name="Hosono M."/>
            <person name="Torimaru M."/>
            <person name="Fukuda K."/>
            <person name="Mikami N."/>
        </authorList>
    </citation>
    <scope>NUCLEOTIDE SEQUENCE [LARGE SCALE GENOMIC DNA]</scope>
    <source>
        <strain evidence="1 2">KT1b</strain>
    </source>
</reference>
<evidence type="ECO:0000313" key="2">
    <source>
        <dbReference type="Proteomes" id="UP001476247"/>
    </source>
</evidence>
<proteinExistence type="predicted"/>
<dbReference type="EMBL" id="BAABUJ010000010">
    <property type="protein sequence ID" value="GAA5798317.1"/>
    <property type="molecule type" value="Genomic_DNA"/>
</dbReference>
<gene>
    <name evidence="1" type="ORF">HPULCUR_003719</name>
</gene>
<accession>A0ABP9XU80</accession>
<evidence type="ECO:0000313" key="1">
    <source>
        <dbReference type="EMBL" id="GAA5798317.1"/>
    </source>
</evidence>
<comment type="caution">
    <text evidence="1">The sequence shown here is derived from an EMBL/GenBank/DDBJ whole genome shotgun (WGS) entry which is preliminary data.</text>
</comment>
<protein>
    <submittedName>
        <fullName evidence="1">Uncharacterized protein</fullName>
    </submittedName>
</protein>
<dbReference type="Proteomes" id="UP001476247">
    <property type="component" value="Unassembled WGS sequence"/>
</dbReference>
<name>A0ABP9XU80_9FUNG</name>
<organism evidence="1 2">
    <name type="scientific">Helicostylum pulchrum</name>
    <dbReference type="NCBI Taxonomy" id="562976"/>
    <lineage>
        <taxon>Eukaryota</taxon>
        <taxon>Fungi</taxon>
        <taxon>Fungi incertae sedis</taxon>
        <taxon>Mucoromycota</taxon>
        <taxon>Mucoromycotina</taxon>
        <taxon>Mucoromycetes</taxon>
        <taxon>Mucorales</taxon>
        <taxon>Mucorineae</taxon>
        <taxon>Mucoraceae</taxon>
        <taxon>Helicostylum</taxon>
    </lineage>
</organism>